<dbReference type="Proteomes" id="UP000231503">
    <property type="component" value="Unassembled WGS sequence"/>
</dbReference>
<dbReference type="Pfam" id="PF00834">
    <property type="entry name" value="Ribul_P_3_epim"/>
    <property type="match status" value="1"/>
</dbReference>
<keyword evidence="1" id="KW-0479">Metal-binding</keyword>
<dbReference type="InterPro" id="IPR000056">
    <property type="entry name" value="Ribul_P_3_epim-like"/>
</dbReference>
<dbReference type="InterPro" id="IPR013785">
    <property type="entry name" value="Aldolase_TIM"/>
</dbReference>
<evidence type="ECO:0008006" key="5">
    <source>
        <dbReference type="Google" id="ProtNLM"/>
    </source>
</evidence>
<accession>A0A2H0TFD3</accession>
<evidence type="ECO:0000313" key="3">
    <source>
        <dbReference type="EMBL" id="PIR69525.1"/>
    </source>
</evidence>
<dbReference type="Gene3D" id="3.20.20.70">
    <property type="entry name" value="Aldolase class I"/>
    <property type="match status" value="1"/>
</dbReference>
<dbReference type="InterPro" id="IPR011060">
    <property type="entry name" value="RibuloseP-bd_barrel"/>
</dbReference>
<dbReference type="GO" id="GO:0016857">
    <property type="term" value="F:racemase and epimerase activity, acting on carbohydrates and derivatives"/>
    <property type="evidence" value="ECO:0007669"/>
    <property type="project" value="InterPro"/>
</dbReference>
<dbReference type="GO" id="GO:0005975">
    <property type="term" value="P:carbohydrate metabolic process"/>
    <property type="evidence" value="ECO:0007669"/>
    <property type="project" value="InterPro"/>
</dbReference>
<dbReference type="PANTHER" id="PTHR11749">
    <property type="entry name" value="RIBULOSE-5-PHOSPHATE-3-EPIMERASE"/>
    <property type="match status" value="1"/>
</dbReference>
<keyword evidence="2" id="KW-0413">Isomerase</keyword>
<comment type="caution">
    <text evidence="3">The sequence shown here is derived from an EMBL/GenBank/DDBJ whole genome shotgun (WGS) entry which is preliminary data.</text>
</comment>
<evidence type="ECO:0000256" key="2">
    <source>
        <dbReference type="ARBA" id="ARBA00023235"/>
    </source>
</evidence>
<evidence type="ECO:0000313" key="4">
    <source>
        <dbReference type="Proteomes" id="UP000231503"/>
    </source>
</evidence>
<protein>
    <recommendedName>
        <fullName evidence="5">Ribulose-phosphate 3-epimerase</fullName>
    </recommendedName>
</protein>
<feature type="non-terminal residue" evidence="3">
    <location>
        <position position="1"/>
    </location>
</feature>
<evidence type="ECO:0000256" key="1">
    <source>
        <dbReference type="ARBA" id="ARBA00022723"/>
    </source>
</evidence>
<organism evidence="3 4">
    <name type="scientific">Candidatus Niyogibacteria bacterium CG10_big_fil_rev_8_21_14_0_10_46_36</name>
    <dbReference type="NCBI Taxonomy" id="1974726"/>
    <lineage>
        <taxon>Bacteria</taxon>
        <taxon>Candidatus Niyogiibacteriota</taxon>
    </lineage>
</organism>
<dbReference type="AlphaFoldDB" id="A0A2H0TFD3"/>
<sequence length="190" mass="20680">KVEPHAPWVHIDVADGTFTPNTLWHAASDLQGVETPLSIEAHLMIRDIDTRYAEWLIPQVKRLIIHLEAGHDIGYVVQNIKGAGKEVVLGILPETPWEKTRPFWGTIDGVLLLSVSPGLPGQAMDERTEDKIRGLHNACPDCILEVDGGVNKKTAPLVFRAGASRVASASAIFGESNIKEAIETLQHASS</sequence>
<dbReference type="SUPFAM" id="SSF51366">
    <property type="entry name" value="Ribulose-phoshate binding barrel"/>
    <property type="match status" value="1"/>
</dbReference>
<reference evidence="4" key="1">
    <citation type="submission" date="2017-09" db="EMBL/GenBank/DDBJ databases">
        <title>Depth-based differentiation of microbial function through sediment-hosted aquifers and enrichment of novel symbionts in the deep terrestrial subsurface.</title>
        <authorList>
            <person name="Probst A.J."/>
            <person name="Ladd B."/>
            <person name="Jarett J.K."/>
            <person name="Geller-Mcgrath D.E."/>
            <person name="Sieber C.M.K."/>
            <person name="Emerson J.B."/>
            <person name="Anantharaman K."/>
            <person name="Thomas B.C."/>
            <person name="Malmstrom R."/>
            <person name="Stieglmeier M."/>
            <person name="Klingl A."/>
            <person name="Woyke T."/>
            <person name="Ryan C.M."/>
            <person name="Banfield J.F."/>
        </authorList>
    </citation>
    <scope>NUCLEOTIDE SEQUENCE [LARGE SCALE GENOMIC DNA]</scope>
</reference>
<proteinExistence type="predicted"/>
<dbReference type="GO" id="GO:0046872">
    <property type="term" value="F:metal ion binding"/>
    <property type="evidence" value="ECO:0007669"/>
    <property type="project" value="UniProtKB-KW"/>
</dbReference>
<dbReference type="EMBL" id="PFCO01000006">
    <property type="protein sequence ID" value="PIR69525.1"/>
    <property type="molecule type" value="Genomic_DNA"/>
</dbReference>
<name>A0A2H0TFD3_9BACT</name>
<gene>
    <name evidence="3" type="ORF">COU47_02905</name>
</gene>